<comment type="caution">
    <text evidence="1">The sequence shown here is derived from an EMBL/GenBank/DDBJ whole genome shotgun (WGS) entry which is preliminary data.</text>
</comment>
<reference evidence="1 2" key="1">
    <citation type="submission" date="2023-02" db="EMBL/GenBank/DDBJ databases">
        <title>LHISI_Scaffold_Assembly.</title>
        <authorList>
            <person name="Stuart O.P."/>
            <person name="Cleave R."/>
            <person name="Magrath M.J.L."/>
            <person name="Mikheyev A.S."/>
        </authorList>
    </citation>
    <scope>NUCLEOTIDE SEQUENCE [LARGE SCALE GENOMIC DNA]</scope>
    <source>
        <strain evidence="1">Daus_M_001</strain>
        <tissue evidence="1">Leg muscle</tissue>
    </source>
</reference>
<sequence length="60" mass="7205">MILPSRWVGWPTWSPDLNLFYFYMWGHLKCLICRHFNNVSVKTSPFFGYKREFCNGCVNP</sequence>
<dbReference type="Proteomes" id="UP001159363">
    <property type="component" value="Chromosome 8"/>
</dbReference>
<protein>
    <submittedName>
        <fullName evidence="1">Uncharacterized protein</fullName>
    </submittedName>
</protein>
<evidence type="ECO:0000313" key="2">
    <source>
        <dbReference type="Proteomes" id="UP001159363"/>
    </source>
</evidence>
<keyword evidence="2" id="KW-1185">Reference proteome</keyword>
<dbReference type="EMBL" id="JARBHB010000009">
    <property type="protein sequence ID" value="KAJ8875199.1"/>
    <property type="molecule type" value="Genomic_DNA"/>
</dbReference>
<organism evidence="1 2">
    <name type="scientific">Dryococelus australis</name>
    <dbReference type="NCBI Taxonomy" id="614101"/>
    <lineage>
        <taxon>Eukaryota</taxon>
        <taxon>Metazoa</taxon>
        <taxon>Ecdysozoa</taxon>
        <taxon>Arthropoda</taxon>
        <taxon>Hexapoda</taxon>
        <taxon>Insecta</taxon>
        <taxon>Pterygota</taxon>
        <taxon>Neoptera</taxon>
        <taxon>Polyneoptera</taxon>
        <taxon>Phasmatodea</taxon>
        <taxon>Verophasmatodea</taxon>
        <taxon>Anareolatae</taxon>
        <taxon>Phasmatidae</taxon>
        <taxon>Eurycanthinae</taxon>
        <taxon>Dryococelus</taxon>
    </lineage>
</organism>
<proteinExistence type="predicted"/>
<accession>A0ABQ9GT76</accession>
<name>A0ABQ9GT76_9NEOP</name>
<evidence type="ECO:0000313" key="1">
    <source>
        <dbReference type="EMBL" id="KAJ8875199.1"/>
    </source>
</evidence>
<gene>
    <name evidence="1" type="ORF">PR048_023094</name>
</gene>